<evidence type="ECO:0000313" key="3">
    <source>
        <dbReference type="Proteomes" id="UP000541444"/>
    </source>
</evidence>
<protein>
    <submittedName>
        <fullName evidence="2">Uncharacterized protein</fullName>
    </submittedName>
</protein>
<dbReference type="Proteomes" id="UP000541444">
    <property type="component" value="Unassembled WGS sequence"/>
</dbReference>
<dbReference type="EMBL" id="JACGCM010000696">
    <property type="protein sequence ID" value="KAF6168413.1"/>
    <property type="molecule type" value="Genomic_DNA"/>
</dbReference>
<feature type="compositionally biased region" description="Basic and acidic residues" evidence="1">
    <location>
        <begin position="30"/>
        <end position="40"/>
    </location>
</feature>
<evidence type="ECO:0000256" key="1">
    <source>
        <dbReference type="SAM" id="MobiDB-lite"/>
    </source>
</evidence>
<evidence type="ECO:0000313" key="2">
    <source>
        <dbReference type="EMBL" id="KAF6168413.1"/>
    </source>
</evidence>
<organism evidence="2 3">
    <name type="scientific">Kingdonia uniflora</name>
    <dbReference type="NCBI Taxonomy" id="39325"/>
    <lineage>
        <taxon>Eukaryota</taxon>
        <taxon>Viridiplantae</taxon>
        <taxon>Streptophyta</taxon>
        <taxon>Embryophyta</taxon>
        <taxon>Tracheophyta</taxon>
        <taxon>Spermatophyta</taxon>
        <taxon>Magnoliopsida</taxon>
        <taxon>Ranunculales</taxon>
        <taxon>Circaeasteraceae</taxon>
        <taxon>Kingdonia</taxon>
    </lineage>
</organism>
<feature type="non-terminal residue" evidence="2">
    <location>
        <position position="80"/>
    </location>
</feature>
<name>A0A7J7NMU5_9MAGN</name>
<comment type="caution">
    <text evidence="2">The sequence shown here is derived from an EMBL/GenBank/DDBJ whole genome shotgun (WGS) entry which is preliminary data.</text>
</comment>
<feature type="compositionally biased region" description="Polar residues" evidence="1">
    <location>
        <begin position="14"/>
        <end position="23"/>
    </location>
</feature>
<dbReference type="AlphaFoldDB" id="A0A7J7NMU5"/>
<accession>A0A7J7NMU5</accession>
<sequence length="80" mass="9240">AFKQTVKAHFIAYSNISKPSQPQKKAPQRSPRDKPSTQTELRERISILQQTSFDHIYIQSKYDKTDSQLTRQNFDNGLAS</sequence>
<proteinExistence type="predicted"/>
<reference evidence="2 3" key="1">
    <citation type="journal article" date="2020" name="IScience">
        <title>Genome Sequencing of the Endangered Kingdonia uniflora (Circaeasteraceae, Ranunculales) Reveals Potential Mechanisms of Evolutionary Specialization.</title>
        <authorList>
            <person name="Sun Y."/>
            <person name="Deng T."/>
            <person name="Zhang A."/>
            <person name="Moore M.J."/>
            <person name="Landis J.B."/>
            <person name="Lin N."/>
            <person name="Zhang H."/>
            <person name="Zhang X."/>
            <person name="Huang J."/>
            <person name="Zhang X."/>
            <person name="Sun H."/>
            <person name="Wang H."/>
        </authorList>
    </citation>
    <scope>NUCLEOTIDE SEQUENCE [LARGE SCALE GENOMIC DNA]</scope>
    <source>
        <strain evidence="2">TB1705</strain>
        <tissue evidence="2">Leaf</tissue>
    </source>
</reference>
<keyword evidence="3" id="KW-1185">Reference proteome</keyword>
<feature type="region of interest" description="Disordered" evidence="1">
    <location>
        <begin position="13"/>
        <end position="40"/>
    </location>
</feature>
<gene>
    <name evidence="2" type="ORF">GIB67_004965</name>
</gene>